<dbReference type="Gene3D" id="3.40.1190.20">
    <property type="match status" value="1"/>
</dbReference>
<evidence type="ECO:0000313" key="8">
    <source>
        <dbReference type="EMBL" id="KQK29775.1"/>
    </source>
</evidence>
<evidence type="ECO:0000256" key="4">
    <source>
        <dbReference type="ARBA" id="ARBA00022840"/>
    </source>
</evidence>
<dbReference type="GO" id="GO:0005524">
    <property type="term" value="F:ATP binding"/>
    <property type="evidence" value="ECO:0007669"/>
    <property type="project" value="UniProtKB-UniRule"/>
</dbReference>
<keyword evidence="3 6" id="KW-0418">Kinase</keyword>
<feature type="binding site" evidence="6">
    <location>
        <position position="219"/>
    </location>
    <ligand>
        <name>substrate</name>
    </ligand>
</feature>
<feature type="binding site" evidence="6">
    <location>
        <position position="147"/>
    </location>
    <ligand>
        <name>ATP</name>
        <dbReference type="ChEBI" id="CHEBI:30616"/>
    </ligand>
</feature>
<proteinExistence type="inferred from homology"/>
<evidence type="ECO:0000259" key="7">
    <source>
        <dbReference type="Pfam" id="PF08543"/>
    </source>
</evidence>
<comment type="caution">
    <text evidence="6">Lacks conserved residue(s) required for the propagation of feature annotation.</text>
</comment>
<evidence type="ECO:0000256" key="1">
    <source>
        <dbReference type="ARBA" id="ARBA00022679"/>
    </source>
</evidence>
<dbReference type="UniPathway" id="UPA01068">
    <property type="reaction ID" value="UER00298"/>
</dbReference>
<dbReference type="RefSeq" id="WP_055728925.1">
    <property type="nucleotide sequence ID" value="NZ_FUYX01000001.1"/>
</dbReference>
<evidence type="ECO:0000256" key="3">
    <source>
        <dbReference type="ARBA" id="ARBA00022777"/>
    </source>
</evidence>
<dbReference type="PANTHER" id="PTHR10534:SF2">
    <property type="entry name" value="PYRIDOXAL KINASE"/>
    <property type="match status" value="1"/>
</dbReference>
<dbReference type="SUPFAM" id="SSF53613">
    <property type="entry name" value="Ribokinase-like"/>
    <property type="match status" value="1"/>
</dbReference>
<dbReference type="HAMAP" id="MF_01639">
    <property type="entry name" value="PdxY"/>
    <property type="match status" value="1"/>
</dbReference>
<dbReference type="GO" id="GO:0005829">
    <property type="term" value="C:cytosol"/>
    <property type="evidence" value="ECO:0007669"/>
    <property type="project" value="TreeGrafter"/>
</dbReference>
<dbReference type="PANTHER" id="PTHR10534">
    <property type="entry name" value="PYRIDOXAL KINASE"/>
    <property type="match status" value="1"/>
</dbReference>
<dbReference type="OrthoDB" id="9800808at2"/>
<comment type="function">
    <text evidence="6">Pyridoxal kinase involved in the salvage pathway of pyridoxal 5'-phosphate (PLP). Catalyzes the phosphorylation of pyridoxal to PLP.</text>
</comment>
<comment type="similarity">
    <text evidence="6">Belongs to the pyridoxine kinase family. PdxY subfamily.</text>
</comment>
<dbReference type="EC" id="2.7.1.35" evidence="6"/>
<dbReference type="CDD" id="cd01173">
    <property type="entry name" value="pyridoxal_pyridoxamine_kinase"/>
    <property type="match status" value="1"/>
</dbReference>
<name>A0A0Q3I4B3_9HYPH</name>
<reference evidence="9 11" key="2">
    <citation type="submission" date="2017-02" db="EMBL/GenBank/DDBJ databases">
        <authorList>
            <person name="Peterson S.W."/>
        </authorList>
    </citation>
    <scope>NUCLEOTIDE SEQUENCE [LARGE SCALE GENOMIC DNA]</scope>
    <source>
        <strain evidence="9 11">DSM 9653</strain>
    </source>
</reference>
<dbReference type="Pfam" id="PF08543">
    <property type="entry name" value="Phos_pyr_kin"/>
    <property type="match status" value="1"/>
</dbReference>
<keyword evidence="4 6" id="KW-0067">ATP-binding</keyword>
<keyword evidence="5 6" id="KW-0460">Magnesium</keyword>
<dbReference type="EMBL" id="LMAR01000045">
    <property type="protein sequence ID" value="KQK29775.1"/>
    <property type="molecule type" value="Genomic_DNA"/>
</dbReference>
<evidence type="ECO:0000313" key="9">
    <source>
        <dbReference type="EMBL" id="SKB33478.1"/>
    </source>
</evidence>
<keyword evidence="10" id="KW-1185">Reference proteome</keyword>
<dbReference type="InterPro" id="IPR013749">
    <property type="entry name" value="PM/HMP-P_kinase-1"/>
</dbReference>
<dbReference type="GO" id="GO:0008478">
    <property type="term" value="F:pyridoxal kinase activity"/>
    <property type="evidence" value="ECO:0007669"/>
    <property type="project" value="UniProtKB-UniRule"/>
</dbReference>
<sequence length="282" mass="30084">MNILSIQSHVAYGHVGNASAVFPMQRLGVDVWPIHTVQFSNHTGYGSWKGRVFDGGMIDEVMEGIAERGVLASCDGVLSGYMGSADIGHAILSAVERVRAANPKALYCCDPVIGDVGRGVFVRPGIPEFMREQAVPAADIVTPNQFELELLTDIEIKTIADAHRALETLRDAGPKVVMVTSLDTEETPADSIDLMAADAKGSWRVRTPKLDVSVNGAGDAIGALFFTHYLREESAAAALSKAASSVYGLLKRTKEAGSREILTVAAQDEFVAPSQIFAPEAI</sequence>
<evidence type="ECO:0000313" key="10">
    <source>
        <dbReference type="Proteomes" id="UP000051562"/>
    </source>
</evidence>
<evidence type="ECO:0000256" key="2">
    <source>
        <dbReference type="ARBA" id="ARBA00022741"/>
    </source>
</evidence>
<dbReference type="EMBL" id="FUYX01000001">
    <property type="protein sequence ID" value="SKB33478.1"/>
    <property type="molecule type" value="Genomic_DNA"/>
</dbReference>
<comment type="cofactor">
    <cofactor evidence="6">
        <name>Mg(2+)</name>
        <dbReference type="ChEBI" id="CHEBI:18420"/>
    </cofactor>
</comment>
<reference evidence="8 10" key="1">
    <citation type="submission" date="2015-10" db="EMBL/GenBank/DDBJ databases">
        <title>Draft genome of Bosea thiooxidans.</title>
        <authorList>
            <person name="Wang X."/>
        </authorList>
    </citation>
    <scope>NUCLEOTIDE SEQUENCE [LARGE SCALE GENOMIC DNA]</scope>
    <source>
        <strain evidence="8 10">CGMCC 9174</strain>
    </source>
</reference>
<feature type="binding site" evidence="6">
    <location>
        <position position="110"/>
    </location>
    <ligand>
        <name>ATP</name>
        <dbReference type="ChEBI" id="CHEBI:30616"/>
    </ligand>
</feature>
<comment type="subunit">
    <text evidence="6">Homodimer.</text>
</comment>
<dbReference type="GO" id="GO:0009443">
    <property type="term" value="P:pyridoxal 5'-phosphate salvage"/>
    <property type="evidence" value="ECO:0007669"/>
    <property type="project" value="UniProtKB-UniRule"/>
</dbReference>
<evidence type="ECO:0000256" key="5">
    <source>
        <dbReference type="ARBA" id="ARBA00022842"/>
    </source>
</evidence>
<dbReference type="NCBIfam" id="TIGR00687">
    <property type="entry name" value="pyridox_kin"/>
    <property type="match status" value="1"/>
</dbReference>
<organism evidence="8 10">
    <name type="scientific">Bosea thiooxidans</name>
    <dbReference type="NCBI Taxonomy" id="53254"/>
    <lineage>
        <taxon>Bacteria</taxon>
        <taxon>Pseudomonadati</taxon>
        <taxon>Pseudomonadota</taxon>
        <taxon>Alphaproteobacteria</taxon>
        <taxon>Hyphomicrobiales</taxon>
        <taxon>Boseaceae</taxon>
        <taxon>Bosea</taxon>
    </lineage>
</organism>
<keyword evidence="1 6" id="KW-0808">Transferase</keyword>
<gene>
    <name evidence="6" type="primary">pdxY</name>
    <name evidence="8" type="ORF">ARD30_05345</name>
    <name evidence="9" type="ORF">SAMN05660750_00136</name>
</gene>
<feature type="binding site" evidence="6">
    <location>
        <position position="8"/>
    </location>
    <ligand>
        <name>substrate</name>
    </ligand>
</feature>
<comment type="catalytic activity">
    <reaction evidence="6">
        <text>pyridoxal + ATP = pyridoxal 5'-phosphate + ADP + H(+)</text>
        <dbReference type="Rhea" id="RHEA:10224"/>
        <dbReference type="ChEBI" id="CHEBI:15378"/>
        <dbReference type="ChEBI" id="CHEBI:17310"/>
        <dbReference type="ChEBI" id="CHEBI:30616"/>
        <dbReference type="ChEBI" id="CHEBI:456216"/>
        <dbReference type="ChEBI" id="CHEBI:597326"/>
        <dbReference type="EC" id="2.7.1.35"/>
    </reaction>
</comment>
<dbReference type="InterPro" id="IPR004625">
    <property type="entry name" value="PyrdxlKinase"/>
</dbReference>
<dbReference type="InterPro" id="IPR023685">
    <property type="entry name" value="Pyridoxal_kinase_PdxY"/>
</dbReference>
<evidence type="ECO:0000313" key="11">
    <source>
        <dbReference type="Proteomes" id="UP000190130"/>
    </source>
</evidence>
<accession>A0A0Q3I4B3</accession>
<evidence type="ECO:0000256" key="6">
    <source>
        <dbReference type="HAMAP-Rule" id="MF_01639"/>
    </source>
</evidence>
<comment type="pathway">
    <text evidence="6">Cofactor metabolism; pyridoxal 5'-phosphate salvage; pyridoxal 5'-phosphate from pyridoxal: step 1/1.</text>
</comment>
<protein>
    <recommendedName>
        <fullName evidence="6">Pyridoxal kinase PdxY</fullName>
        <shortName evidence="6">PL kinase</shortName>
        <ecNumber evidence="6">2.7.1.35</ecNumber>
    </recommendedName>
</protein>
<dbReference type="GO" id="GO:0000287">
    <property type="term" value="F:magnesium ion binding"/>
    <property type="evidence" value="ECO:0007669"/>
    <property type="project" value="UniProtKB-UniRule"/>
</dbReference>
<dbReference type="Proteomes" id="UP000190130">
    <property type="component" value="Unassembled WGS sequence"/>
</dbReference>
<keyword evidence="2 6" id="KW-0547">Nucleotide-binding</keyword>
<dbReference type="Proteomes" id="UP000051562">
    <property type="component" value="Unassembled WGS sequence"/>
</dbReference>
<dbReference type="STRING" id="53254.SAMN05660750_00136"/>
<feature type="domain" description="Pyridoxamine kinase/Phosphomethylpyrimidine kinase" evidence="7">
    <location>
        <begin position="80"/>
        <end position="258"/>
    </location>
</feature>
<dbReference type="AlphaFoldDB" id="A0A0Q3I4B3"/>
<dbReference type="NCBIfam" id="NF004398">
    <property type="entry name" value="PRK05756.1"/>
    <property type="match status" value="1"/>
</dbReference>
<dbReference type="InterPro" id="IPR029056">
    <property type="entry name" value="Ribokinase-like"/>
</dbReference>